<evidence type="ECO:0000256" key="1">
    <source>
        <dbReference type="SAM" id="Phobius"/>
    </source>
</evidence>
<feature type="transmembrane region" description="Helical" evidence="1">
    <location>
        <begin position="47"/>
        <end position="67"/>
    </location>
</feature>
<evidence type="ECO:0000313" key="2">
    <source>
        <dbReference type="EMBL" id="MBV7264797.1"/>
    </source>
</evidence>
<keyword evidence="1" id="KW-0472">Membrane</keyword>
<keyword evidence="1" id="KW-1133">Transmembrane helix</keyword>
<reference evidence="2 3" key="1">
    <citation type="submission" date="2021-04" db="EMBL/GenBank/DDBJ databases">
        <authorList>
            <person name="Pira H."/>
            <person name="Risdian C."/>
            <person name="Wink J."/>
        </authorList>
    </citation>
    <scope>NUCLEOTIDE SEQUENCE [LARGE SCALE GENOMIC DNA]</scope>
    <source>
        <strain evidence="2 3">WH131</strain>
    </source>
</reference>
<accession>A0ABS6SJS4</accession>
<proteinExistence type="predicted"/>
<dbReference type="Pfam" id="PF20556">
    <property type="entry name" value="DUF6768"/>
    <property type="match status" value="1"/>
</dbReference>
<keyword evidence="3" id="KW-1185">Reference proteome</keyword>
<evidence type="ECO:0008006" key="4">
    <source>
        <dbReference type="Google" id="ProtNLM"/>
    </source>
</evidence>
<sequence length="127" mass="14286">MITPDDRIKDALSDDDYEFLNALEGDRGLFQQIGDTWKGPLGGWAKLIFGFTVAMGILFLFVIWQVAHSADHPVVHALWAIAGVALLIIIGFAKEFMFARMNMLTILREVKKLQVQVALLSEEKDHD</sequence>
<dbReference type="RefSeq" id="WP_218315332.1">
    <property type="nucleotide sequence ID" value="NZ_JAGSPB010000001.1"/>
</dbReference>
<dbReference type="Proteomes" id="UP000699975">
    <property type="component" value="Unassembled WGS sequence"/>
</dbReference>
<dbReference type="InterPro" id="IPR046659">
    <property type="entry name" value="DUF6768"/>
</dbReference>
<keyword evidence="1" id="KW-0812">Transmembrane</keyword>
<feature type="transmembrane region" description="Helical" evidence="1">
    <location>
        <begin position="73"/>
        <end position="93"/>
    </location>
</feature>
<dbReference type="EMBL" id="JAGSPB010000001">
    <property type="protein sequence ID" value="MBV7264797.1"/>
    <property type="molecule type" value="Genomic_DNA"/>
</dbReference>
<evidence type="ECO:0000313" key="3">
    <source>
        <dbReference type="Proteomes" id="UP000699975"/>
    </source>
</evidence>
<organism evidence="2 3">
    <name type="scientific">Erythrobacter ani</name>
    <dbReference type="NCBI Taxonomy" id="2827235"/>
    <lineage>
        <taxon>Bacteria</taxon>
        <taxon>Pseudomonadati</taxon>
        <taxon>Pseudomonadota</taxon>
        <taxon>Alphaproteobacteria</taxon>
        <taxon>Sphingomonadales</taxon>
        <taxon>Erythrobacteraceae</taxon>
        <taxon>Erythrobacter/Porphyrobacter group</taxon>
        <taxon>Erythrobacter</taxon>
    </lineage>
</organism>
<gene>
    <name evidence="2" type="ORF">KCG45_01235</name>
</gene>
<name>A0ABS6SJS4_9SPHN</name>
<comment type="caution">
    <text evidence="2">The sequence shown here is derived from an EMBL/GenBank/DDBJ whole genome shotgun (WGS) entry which is preliminary data.</text>
</comment>
<protein>
    <recommendedName>
        <fullName evidence="4">Holin-X, holin superfamily III</fullName>
    </recommendedName>
</protein>